<gene>
    <name evidence="1" type="ORF">GJQ69_06905</name>
    <name evidence="2" type="ORF">GKP14_06610</name>
</gene>
<dbReference type="AlphaFoldDB" id="A0A859DQ64"/>
<dbReference type="Proteomes" id="UP000509623">
    <property type="component" value="Chromosome"/>
</dbReference>
<name>A0A859DQ64_9FIRM</name>
<dbReference type="EMBL" id="CP046161">
    <property type="protein sequence ID" value="QKO30691.1"/>
    <property type="molecule type" value="Genomic_DNA"/>
</dbReference>
<reference evidence="2" key="2">
    <citation type="journal article" date="2021" name="Appl. Environ. Microbiol.">
        <title>Adaptability of a Caproate-Producing Bacterium Contributes to Its Dominance in an Anaerobic Fermentation System.</title>
        <authorList>
            <person name="Wang H."/>
            <person name="Gu Y."/>
            <person name="Zhou W."/>
            <person name="Zhao D."/>
            <person name="Qiao Z."/>
            <person name="Zheng J."/>
            <person name="Gao J."/>
            <person name="Chen X."/>
            <person name="Ren C."/>
            <person name="Xu Y."/>
        </authorList>
    </citation>
    <scope>NUCLEOTIDE SEQUENCE</scope>
    <source>
        <strain evidence="2">JNU-WLY1368</strain>
    </source>
</reference>
<protein>
    <recommendedName>
        <fullName evidence="5">Phage head morphogenesis domain-containing protein</fullName>
    </recommendedName>
</protein>
<proteinExistence type="predicted"/>
<dbReference type="Proteomes" id="UP000501316">
    <property type="component" value="Chromosome"/>
</dbReference>
<evidence type="ECO:0000313" key="2">
    <source>
        <dbReference type="EMBL" id="QKO30691.1"/>
    </source>
</evidence>
<accession>A0A859DQ64</accession>
<reference evidence="3 4" key="1">
    <citation type="submission" date="2019-11" db="EMBL/GenBank/DDBJ databases">
        <authorList>
            <person name="Ren C."/>
            <person name="Wang H."/>
            <person name="Xu Y."/>
        </authorList>
    </citation>
    <scope>NUCLEOTIDE SEQUENCE [LARGE SCALE GENOMIC DNA]</scope>
    <source>
        <strain evidence="4">JNU-WLY1368</strain>
        <strain evidence="1 3">LBM 19010</strain>
    </source>
</reference>
<evidence type="ECO:0000313" key="3">
    <source>
        <dbReference type="Proteomes" id="UP000501316"/>
    </source>
</evidence>
<evidence type="ECO:0000313" key="1">
    <source>
        <dbReference type="EMBL" id="QKN24237.1"/>
    </source>
</evidence>
<evidence type="ECO:0000313" key="4">
    <source>
        <dbReference type="Proteomes" id="UP000509623"/>
    </source>
</evidence>
<dbReference type="EMBL" id="CP046051">
    <property type="protein sequence ID" value="QKN24237.1"/>
    <property type="molecule type" value="Genomic_DNA"/>
</dbReference>
<organism evidence="1 3">
    <name type="scientific">Caproicibacterium lactatifermentans</name>
    <dbReference type="NCBI Taxonomy" id="2666138"/>
    <lineage>
        <taxon>Bacteria</taxon>
        <taxon>Bacillati</taxon>
        <taxon>Bacillota</taxon>
        <taxon>Clostridia</taxon>
        <taxon>Eubacteriales</taxon>
        <taxon>Oscillospiraceae</taxon>
        <taxon>Caproicibacterium</taxon>
    </lineage>
</organism>
<dbReference type="RefSeq" id="WP_086035381.1">
    <property type="nucleotide sequence ID" value="NZ_CP046051.1"/>
</dbReference>
<evidence type="ECO:0008006" key="5">
    <source>
        <dbReference type="Google" id="ProtNLM"/>
    </source>
</evidence>
<keyword evidence="4" id="KW-1185">Reference proteome</keyword>
<dbReference type="KEGG" id="clf:GJQ69_06905"/>
<sequence length="503" mass="56773">MSGRLGNYLDLVATAQKKRLEITLRQEKQIAKIYLQTADEYARAASHYDHDSLTYRWLTDYARALQRGSRVLYSKIGKITAASALEAAQAAAGAERQFYSSMAPYLSRQFSDVFSNIPQQVTDELMSGGIYKNFVGLSTKIWDYQKKYKRDISTIITQGISQQKSAFDLSKDLELYLRPEAKKPWNWGIVYPGCAQKVDYCAQRLARTSVSHAYQLSFQRTTQDNPFVEKYQWHSSNSGRVCPLCRQRDGRLYDRDKLPLDHPNGMCVITAVISKSYDEIGAELGDWAAGESDNPALDRWLGIFPSESGYTGTNISRIGSNRVDLSYIKSTEFRSKFSRLTENSAVNDSIRRHATAMLINQNGTDGEDLCIIDAKTGKLLLNAQGPKNALGVSPPADRIEFLRKNYSGQMIGLHNHPTNLPPTGADFSASGYRRYCFGIVVTHDGQVFKYAPGSKAFGPRIIDERIDKYKHPPYDLDVKQAFQQTLNEVAKEYDIKWTEIKSM</sequence>
<reference evidence="2" key="3">
    <citation type="journal article" date="2022" name="Int. J. Syst. Evol. Microbiol.">
        <title>Caproicibacterium lactatifermentans sp. nov., isolated from pit clay used for the production of Chinese strong aroma-type liquor.</title>
        <authorList>
            <person name="Wang H."/>
            <person name="Gu Y."/>
            <person name="Zhao D."/>
            <person name="Qiao Z."/>
            <person name="Zheng J."/>
            <person name="Gao J."/>
            <person name="Ren C."/>
            <person name="Xu Y."/>
        </authorList>
    </citation>
    <scope>NUCLEOTIDE SEQUENCE</scope>
    <source>
        <strain evidence="2">JNU-WLY1368</strain>
    </source>
</reference>